<evidence type="ECO:0000256" key="1">
    <source>
        <dbReference type="ARBA" id="ARBA00001917"/>
    </source>
</evidence>
<evidence type="ECO:0000256" key="2">
    <source>
        <dbReference type="ARBA" id="ARBA00007118"/>
    </source>
</evidence>
<comment type="similarity">
    <text evidence="2">Belongs to the nitroreductase family.</text>
</comment>
<dbReference type="Gene3D" id="3.40.109.10">
    <property type="entry name" value="NADH Oxidase"/>
    <property type="match status" value="1"/>
</dbReference>
<proteinExistence type="inferred from homology"/>
<evidence type="ECO:0000256" key="4">
    <source>
        <dbReference type="ARBA" id="ARBA00022643"/>
    </source>
</evidence>
<dbReference type="InterPro" id="IPR029479">
    <property type="entry name" value="Nitroreductase"/>
</dbReference>
<protein>
    <submittedName>
        <fullName evidence="7">Nitroreductase</fullName>
    </submittedName>
</protein>
<dbReference type="Pfam" id="PF00881">
    <property type="entry name" value="Nitroreductase"/>
    <property type="match status" value="1"/>
</dbReference>
<dbReference type="RefSeq" id="WP_034833631.1">
    <property type="nucleotide sequence ID" value="NZ_JOKH01000001.1"/>
</dbReference>
<feature type="domain" description="Nitroreductase" evidence="6">
    <location>
        <begin position="14"/>
        <end position="200"/>
    </location>
</feature>
<dbReference type="GO" id="GO:0016491">
    <property type="term" value="F:oxidoreductase activity"/>
    <property type="evidence" value="ECO:0007669"/>
    <property type="project" value="UniProtKB-KW"/>
</dbReference>
<dbReference type="STRING" id="1137799.GZ78_07210"/>
<evidence type="ECO:0000313" key="7">
    <source>
        <dbReference type="EMBL" id="KEQ19665.1"/>
    </source>
</evidence>
<keyword evidence="4" id="KW-0288">FMN</keyword>
<gene>
    <name evidence="7" type="ORF">GZ78_07210</name>
</gene>
<dbReference type="PANTHER" id="PTHR43673">
    <property type="entry name" value="NAD(P)H NITROREDUCTASE YDGI-RELATED"/>
    <property type="match status" value="1"/>
</dbReference>
<dbReference type="SUPFAM" id="SSF55469">
    <property type="entry name" value="FMN-dependent nitroreductase-like"/>
    <property type="match status" value="1"/>
</dbReference>
<dbReference type="EMBL" id="JOKH01000001">
    <property type="protein sequence ID" value="KEQ19665.1"/>
    <property type="molecule type" value="Genomic_DNA"/>
</dbReference>
<dbReference type="AlphaFoldDB" id="A0A081NMJ2"/>
<organism evidence="7 8">
    <name type="scientific">Endozoicomonas numazuensis</name>
    <dbReference type="NCBI Taxonomy" id="1137799"/>
    <lineage>
        <taxon>Bacteria</taxon>
        <taxon>Pseudomonadati</taxon>
        <taxon>Pseudomonadota</taxon>
        <taxon>Gammaproteobacteria</taxon>
        <taxon>Oceanospirillales</taxon>
        <taxon>Endozoicomonadaceae</taxon>
        <taxon>Endozoicomonas</taxon>
    </lineage>
</organism>
<comment type="cofactor">
    <cofactor evidence="1">
        <name>FMN</name>
        <dbReference type="ChEBI" id="CHEBI:58210"/>
    </cofactor>
</comment>
<evidence type="ECO:0000259" key="6">
    <source>
        <dbReference type="Pfam" id="PF00881"/>
    </source>
</evidence>
<dbReference type="OrthoDB" id="9784375at2"/>
<sequence>MSTDHSTVFQQILDNRRSVRAYTERVADQVLLQQIFQEAQRAPSNCNTQPWYTAVVSGERCRSLGNKLQDALNQGLYQMDFPYLGSYEGIYKERQHGAASELYSSMEIAREDKAARHEAFMRNFDFFGAPHAAFLFLPEQFGIREAADLGMYAQTLMLSLSAHGLASCPQTALSFACDTVREELGVDSSMKLMFGISFGYEDKEYPANTCRVGRAELDQSVQFIK</sequence>
<evidence type="ECO:0000256" key="5">
    <source>
        <dbReference type="ARBA" id="ARBA00023002"/>
    </source>
</evidence>
<name>A0A081NMJ2_9GAMM</name>
<comment type="caution">
    <text evidence="7">The sequence shown here is derived from an EMBL/GenBank/DDBJ whole genome shotgun (WGS) entry which is preliminary data.</text>
</comment>
<evidence type="ECO:0000256" key="3">
    <source>
        <dbReference type="ARBA" id="ARBA00022630"/>
    </source>
</evidence>
<dbReference type="Proteomes" id="UP000028073">
    <property type="component" value="Unassembled WGS sequence"/>
</dbReference>
<keyword evidence="5" id="KW-0560">Oxidoreductase</keyword>
<reference evidence="7 8" key="1">
    <citation type="submission" date="2014-06" db="EMBL/GenBank/DDBJ databases">
        <title>Whole Genome Sequences of Three Symbiotic Endozoicomonas Bacteria.</title>
        <authorList>
            <person name="Neave M.J."/>
            <person name="Apprill A."/>
            <person name="Voolstra C.R."/>
        </authorList>
    </citation>
    <scope>NUCLEOTIDE SEQUENCE [LARGE SCALE GENOMIC DNA]</scope>
    <source>
        <strain evidence="7 8">DSM 25634</strain>
    </source>
</reference>
<keyword evidence="3" id="KW-0285">Flavoprotein</keyword>
<keyword evidence="8" id="KW-1185">Reference proteome</keyword>
<accession>A0A081NMJ2</accession>
<evidence type="ECO:0000313" key="8">
    <source>
        <dbReference type="Proteomes" id="UP000028073"/>
    </source>
</evidence>
<dbReference type="eggNOG" id="COG0778">
    <property type="taxonomic scope" value="Bacteria"/>
</dbReference>
<dbReference type="PANTHER" id="PTHR43673:SF2">
    <property type="entry name" value="NITROREDUCTASE"/>
    <property type="match status" value="1"/>
</dbReference>
<dbReference type="InterPro" id="IPR000415">
    <property type="entry name" value="Nitroreductase-like"/>
</dbReference>
<dbReference type="CDD" id="cd02136">
    <property type="entry name" value="PnbA_NfnB-like"/>
    <property type="match status" value="1"/>
</dbReference>